<proteinExistence type="predicted"/>
<protein>
    <submittedName>
        <fullName evidence="2">Sensory box sensor histidine kinase/response regulator</fullName>
        <ecNumber evidence="2">2.7.13.3</ecNumber>
    </submittedName>
</protein>
<dbReference type="RefSeq" id="WP_058497320.1">
    <property type="nucleotide sequence ID" value="NZ_CAAAIU010000009.1"/>
</dbReference>
<feature type="transmembrane region" description="Helical" evidence="1">
    <location>
        <begin position="101"/>
        <end position="120"/>
    </location>
</feature>
<organism evidence="2 3">
    <name type="scientific">Legionella drozanskii LLAP-1</name>
    <dbReference type="NCBI Taxonomy" id="1212489"/>
    <lineage>
        <taxon>Bacteria</taxon>
        <taxon>Pseudomonadati</taxon>
        <taxon>Pseudomonadota</taxon>
        <taxon>Gammaproteobacteria</taxon>
        <taxon>Legionellales</taxon>
        <taxon>Legionellaceae</taxon>
        <taxon>Legionella</taxon>
    </lineage>
</organism>
<keyword evidence="3" id="KW-1185">Reference proteome</keyword>
<evidence type="ECO:0000313" key="2">
    <source>
        <dbReference type="EMBL" id="KTC84248.1"/>
    </source>
</evidence>
<comment type="caution">
    <text evidence="2">The sequence shown here is derived from an EMBL/GenBank/DDBJ whole genome shotgun (WGS) entry which is preliminary data.</text>
</comment>
<evidence type="ECO:0000313" key="3">
    <source>
        <dbReference type="Proteomes" id="UP000054736"/>
    </source>
</evidence>
<dbReference type="SUPFAM" id="SSF55874">
    <property type="entry name" value="ATPase domain of HSP90 chaperone/DNA topoisomerase II/histidine kinase"/>
    <property type="match status" value="1"/>
</dbReference>
<dbReference type="InterPro" id="IPR036890">
    <property type="entry name" value="HATPase_C_sf"/>
</dbReference>
<reference evidence="2 3" key="1">
    <citation type="submission" date="2015-11" db="EMBL/GenBank/DDBJ databases">
        <title>Genomic analysis of 38 Legionella species identifies large and diverse effector repertoires.</title>
        <authorList>
            <person name="Burstein D."/>
            <person name="Amaro F."/>
            <person name="Zusman T."/>
            <person name="Lifshitz Z."/>
            <person name="Cohen O."/>
            <person name="Gilbert J.A."/>
            <person name="Pupko T."/>
            <person name="Shuman H.A."/>
            <person name="Segal G."/>
        </authorList>
    </citation>
    <scope>NUCLEOTIDE SEQUENCE [LARGE SCALE GENOMIC DNA]</scope>
    <source>
        <strain evidence="2 3">ATCC 700990</strain>
    </source>
</reference>
<dbReference type="EC" id="2.7.13.3" evidence="2"/>
<dbReference type="EMBL" id="LNXY01000033">
    <property type="protein sequence ID" value="KTC84248.1"/>
    <property type="molecule type" value="Genomic_DNA"/>
</dbReference>
<keyword evidence="2" id="KW-0808">Transferase</keyword>
<dbReference type="GO" id="GO:0004673">
    <property type="term" value="F:protein histidine kinase activity"/>
    <property type="evidence" value="ECO:0007669"/>
    <property type="project" value="UniProtKB-EC"/>
</dbReference>
<keyword evidence="1" id="KW-1133">Transmembrane helix</keyword>
<dbReference type="STRING" id="1212489.Ldro_3054"/>
<dbReference type="PATRIC" id="fig|1212489.4.peg.3233"/>
<accession>A0A0W0SLK7</accession>
<keyword evidence="1" id="KW-0472">Membrane</keyword>
<dbReference type="Gene3D" id="3.30.565.10">
    <property type="entry name" value="Histidine kinase-like ATPase, C-terminal domain"/>
    <property type="match status" value="1"/>
</dbReference>
<dbReference type="OrthoDB" id="569347at2"/>
<keyword evidence="1" id="KW-0812">Transmembrane</keyword>
<keyword evidence="2" id="KW-0418">Kinase</keyword>
<name>A0A0W0SLK7_9GAMM</name>
<dbReference type="Proteomes" id="UP000054736">
    <property type="component" value="Unassembled WGS sequence"/>
</dbReference>
<sequence length="127" mass="14398">MRSGSSSNYCCIVIKDPLIAPREWISIGSELMKIKEILSATVRIKALDFYIDDIPKESDRIKTDRLKFNLILSNLVGNAINFTEKGSVNIKVANTGQRAQFRLLIQVLVFLMTSWILFLSNSPSFRT</sequence>
<evidence type="ECO:0000256" key="1">
    <source>
        <dbReference type="SAM" id="Phobius"/>
    </source>
</evidence>
<gene>
    <name evidence="2" type="ORF">Ldro_3054</name>
</gene>
<dbReference type="AlphaFoldDB" id="A0A0W0SLK7"/>